<evidence type="ECO:0000256" key="1">
    <source>
        <dbReference type="SAM" id="Phobius"/>
    </source>
</evidence>
<accession>A0ABT2WDJ7</accession>
<dbReference type="RefSeq" id="WP_263061187.1">
    <property type="nucleotide sequence ID" value="NZ_JAOUSE010000008.1"/>
</dbReference>
<feature type="transmembrane region" description="Helical" evidence="1">
    <location>
        <begin position="117"/>
        <end position="143"/>
    </location>
</feature>
<protein>
    <submittedName>
        <fullName evidence="2">DUF2975 domain-containing protein</fullName>
    </submittedName>
</protein>
<feature type="transmembrane region" description="Helical" evidence="1">
    <location>
        <begin position="48"/>
        <end position="69"/>
    </location>
</feature>
<dbReference type="Proteomes" id="UP001208656">
    <property type="component" value="Unassembled WGS sequence"/>
</dbReference>
<sequence>MEKGKILFLKSAIILLGVIMFALCIGLAELARYTAKTNPEYAYLRYPILFGMYVTVIPFYIALFQAYKILKYIEIKNAFSQLALQSLQIIKRCAVTISILYVVGSIGLLLLNVLHPGIFLAGITIIFTSLVIAVFAAVLQALFKSALEIKEENELTI</sequence>
<keyword evidence="1" id="KW-1133">Transmembrane helix</keyword>
<organism evidence="2 3">
    <name type="scientific">Pallidibacillus thermolactis</name>
    <dbReference type="NCBI Taxonomy" id="251051"/>
    <lineage>
        <taxon>Bacteria</taxon>
        <taxon>Bacillati</taxon>
        <taxon>Bacillota</taxon>
        <taxon>Bacilli</taxon>
        <taxon>Bacillales</taxon>
        <taxon>Bacillaceae</taxon>
        <taxon>Pallidibacillus</taxon>
    </lineage>
</organism>
<keyword evidence="1" id="KW-0812">Transmembrane</keyword>
<keyword evidence="1" id="KW-0472">Membrane</keyword>
<evidence type="ECO:0000313" key="2">
    <source>
        <dbReference type="EMBL" id="MCU9593754.1"/>
    </source>
</evidence>
<keyword evidence="3" id="KW-1185">Reference proteome</keyword>
<dbReference type="InterPro" id="IPR021354">
    <property type="entry name" value="DUF2975"/>
</dbReference>
<dbReference type="EMBL" id="JAOUSE010000008">
    <property type="protein sequence ID" value="MCU9593754.1"/>
    <property type="molecule type" value="Genomic_DNA"/>
</dbReference>
<evidence type="ECO:0000313" key="3">
    <source>
        <dbReference type="Proteomes" id="UP001208656"/>
    </source>
</evidence>
<feature type="transmembrane region" description="Helical" evidence="1">
    <location>
        <begin position="89"/>
        <end position="111"/>
    </location>
</feature>
<feature type="transmembrane region" description="Helical" evidence="1">
    <location>
        <begin position="7"/>
        <end position="28"/>
    </location>
</feature>
<comment type="caution">
    <text evidence="2">The sequence shown here is derived from an EMBL/GenBank/DDBJ whole genome shotgun (WGS) entry which is preliminary data.</text>
</comment>
<dbReference type="Pfam" id="PF11188">
    <property type="entry name" value="DUF2975"/>
    <property type="match status" value="1"/>
</dbReference>
<gene>
    <name evidence="2" type="ORF">OEV82_04725</name>
</gene>
<reference evidence="2 3" key="1">
    <citation type="submission" date="2022-10" db="EMBL/GenBank/DDBJ databases">
        <title>Description of Fervidibacillus gen. nov. in the family Fervidibacillaceae fam. nov. with two species, Fervidibacillus albus sp. nov., and Fervidibacillus halotolerans sp. nov., isolated from tidal flat sediments.</title>
        <authorList>
            <person name="Kwon K.K."/>
            <person name="Yang S.-H."/>
        </authorList>
    </citation>
    <scope>NUCLEOTIDE SEQUENCE [LARGE SCALE GENOMIC DNA]</scope>
    <source>
        <strain evidence="2 3">DSM 23332</strain>
    </source>
</reference>
<name>A0ABT2WDJ7_9BACI</name>
<proteinExistence type="predicted"/>